<dbReference type="Pfam" id="PF01425">
    <property type="entry name" value="Amidase"/>
    <property type="match status" value="1"/>
</dbReference>
<proteinExistence type="inferred from homology"/>
<dbReference type="PROSITE" id="PS00571">
    <property type="entry name" value="AMIDASES"/>
    <property type="match status" value="1"/>
</dbReference>
<organism evidence="5 6">
    <name type="scientific">Hoeflea prorocentri</name>
    <dbReference type="NCBI Taxonomy" id="1922333"/>
    <lineage>
        <taxon>Bacteria</taxon>
        <taxon>Pseudomonadati</taxon>
        <taxon>Pseudomonadota</taxon>
        <taxon>Alphaproteobacteria</taxon>
        <taxon>Hyphomicrobiales</taxon>
        <taxon>Rhizobiaceae</taxon>
        <taxon>Hoeflea</taxon>
    </lineage>
</organism>
<reference evidence="5" key="1">
    <citation type="submission" date="2022-11" db="EMBL/GenBank/DDBJ databases">
        <title>Draft genome sequence of Hoeflea poritis E7-10 and Hoeflea prorocentri PM5-8, separated from scleractinian coral Porites lutea and marine dinoflagellate.</title>
        <authorList>
            <person name="Zhang G."/>
            <person name="Wei Q."/>
            <person name="Cai L."/>
        </authorList>
    </citation>
    <scope>NUCLEOTIDE SEQUENCE</scope>
    <source>
        <strain evidence="5">PM5-8</strain>
    </source>
</reference>
<dbReference type="Gene3D" id="3.90.1300.10">
    <property type="entry name" value="Amidase signature (AS) domain"/>
    <property type="match status" value="1"/>
</dbReference>
<protein>
    <recommendedName>
        <fullName evidence="3">Indoleacetamide hydrolase</fullName>
    </recommendedName>
</protein>
<dbReference type="EMBL" id="JAPJZI010000001">
    <property type="protein sequence ID" value="MDA5397160.1"/>
    <property type="molecule type" value="Genomic_DNA"/>
</dbReference>
<dbReference type="InterPro" id="IPR036928">
    <property type="entry name" value="AS_sf"/>
</dbReference>
<dbReference type="PANTHER" id="PTHR11895:SF7">
    <property type="entry name" value="GLUTAMYL-TRNA(GLN) AMIDOTRANSFERASE SUBUNIT A, MITOCHONDRIAL"/>
    <property type="match status" value="1"/>
</dbReference>
<accession>A0A9X3UEI0</accession>
<comment type="caution">
    <text evidence="5">The sequence shown here is derived from an EMBL/GenBank/DDBJ whole genome shotgun (WGS) entry which is preliminary data.</text>
</comment>
<evidence type="ECO:0000256" key="2">
    <source>
        <dbReference type="ARBA" id="ARBA00009199"/>
    </source>
</evidence>
<dbReference type="Proteomes" id="UP001151234">
    <property type="component" value="Unassembled WGS sequence"/>
</dbReference>
<feature type="domain" description="Amidase" evidence="4">
    <location>
        <begin position="29"/>
        <end position="432"/>
    </location>
</feature>
<evidence type="ECO:0000313" key="6">
    <source>
        <dbReference type="Proteomes" id="UP001151234"/>
    </source>
</evidence>
<sequence length="440" mass="46426">MTSDIQHNDCIASLRVRLDKREVSAAEVCDKALCRINDCNDRLNAFSMVFAATARSDAHAVDQMVRAEHPLGALAGVPIAIKDNIDTLPGPCRAGLELFNDHVPARDAAIVNSLRKAGATVLGVTRTDAGAFGVTTPDVINPKSPSRIVGGSSGGSAAAVAAGQCFAAIGTDTGGSIRIPAACCGVFGFKPTLGRISLDGVRPLSDSFDHVGPIANCLDDVIAVMDVIDPDLTQTDDKSLQKPLVLGVPRNWIHDASKEVLENFQAFLRAAKAFGFGVLDLEIPTPAEALPIHIVLSLHEAAQHYSHLSYDALCALPDPLCEGVEVGRAVTPFELENARDKRAALVSRIDAALETVDALAMPTLPIEPPERGSTAAVIGAEVFDLLSALIHYTATFDQTGNPALACPWGQLSCGMPGSIQLVGRRDEDLRLLRLAKELGL</sequence>
<evidence type="ECO:0000256" key="3">
    <source>
        <dbReference type="ARBA" id="ARBA00021874"/>
    </source>
</evidence>
<dbReference type="PANTHER" id="PTHR11895">
    <property type="entry name" value="TRANSAMIDASE"/>
    <property type="match status" value="1"/>
</dbReference>
<dbReference type="AlphaFoldDB" id="A0A9X3UEI0"/>
<dbReference type="InterPro" id="IPR000120">
    <property type="entry name" value="Amidase"/>
</dbReference>
<name>A0A9X3UEI0_9HYPH</name>
<dbReference type="InterPro" id="IPR023631">
    <property type="entry name" value="Amidase_dom"/>
</dbReference>
<gene>
    <name evidence="5" type="ORF">OQ273_01130</name>
</gene>
<keyword evidence="6" id="KW-1185">Reference proteome</keyword>
<dbReference type="InterPro" id="IPR020556">
    <property type="entry name" value="Amidase_CS"/>
</dbReference>
<comment type="similarity">
    <text evidence="2">Belongs to the amidase family.</text>
</comment>
<evidence type="ECO:0000256" key="1">
    <source>
        <dbReference type="ARBA" id="ARBA00003871"/>
    </source>
</evidence>
<comment type="function">
    <text evidence="1">Hydrolyzes indole-3-acetamide (IAM) into indole-3-acetic acid (IAA).</text>
</comment>
<dbReference type="GO" id="GO:0003824">
    <property type="term" value="F:catalytic activity"/>
    <property type="evidence" value="ECO:0007669"/>
    <property type="project" value="InterPro"/>
</dbReference>
<evidence type="ECO:0000259" key="4">
    <source>
        <dbReference type="Pfam" id="PF01425"/>
    </source>
</evidence>
<dbReference type="SUPFAM" id="SSF75304">
    <property type="entry name" value="Amidase signature (AS) enzymes"/>
    <property type="match status" value="1"/>
</dbReference>
<dbReference type="RefSeq" id="WP_267988629.1">
    <property type="nucleotide sequence ID" value="NZ_JAPJZI010000001.1"/>
</dbReference>
<evidence type="ECO:0000313" key="5">
    <source>
        <dbReference type="EMBL" id="MDA5397160.1"/>
    </source>
</evidence>